<dbReference type="InterPro" id="IPR006311">
    <property type="entry name" value="TAT_signal"/>
</dbReference>
<dbReference type="PROSITE" id="PS51318">
    <property type="entry name" value="TAT"/>
    <property type="match status" value="1"/>
</dbReference>
<protein>
    <submittedName>
        <fullName evidence="2">Tat (Twin-arginine translocation) pathway signal sequence</fullName>
    </submittedName>
</protein>
<dbReference type="PANTHER" id="PTHR22946:SF8">
    <property type="entry name" value="ACETYL XYLAN ESTERASE DOMAIN-CONTAINING PROTEIN"/>
    <property type="match status" value="1"/>
</dbReference>
<evidence type="ECO:0000256" key="1">
    <source>
        <dbReference type="SAM" id="Phobius"/>
    </source>
</evidence>
<dbReference type="NCBIfam" id="TIGR01409">
    <property type="entry name" value="TAT_signal_seq"/>
    <property type="match status" value="1"/>
</dbReference>
<dbReference type="Proteomes" id="UP000189981">
    <property type="component" value="Unassembled WGS sequence"/>
</dbReference>
<evidence type="ECO:0000313" key="3">
    <source>
        <dbReference type="Proteomes" id="UP000189981"/>
    </source>
</evidence>
<sequence>MKNNRRNFLKVAGITGIGVAGAGILSSLANVPQPASEPEPAADPQPITDNSQSIIGLYGPWAASLNENKIPAFSFRHEKWQKVGKWKKAAKQRLLEQLAIPDIGGVPKVTLKKTYTYDGLHIEELSWQLPYGRPTDAILLKPENASGRLPAILAFHDHGGNKYFGRQKITRTSASRHPVIEDHQKEYYADLAWANEIAKRGYVVLVADAFLFSSRRVLLEDVPPQLRKGLDDSNPEDPNNIKSYNIWAAEHEHVMAKSLFSAGTTWPGVFLAEDQKALDVLCARPDVDASRIGCGGLSGGGIRTVFMGGVDPRIKCAVCMGFMTTWKDLILHKSYTHTWMSFVPSTPNDLDFPEILGLRAPLPTLVLNNIEDGLFTLSEMRESDEILAAVYKKAGAEKNYKCTFHPGIHKFDKPMQKEAFDWFDQWLKG</sequence>
<dbReference type="SUPFAM" id="SSF53474">
    <property type="entry name" value="alpha/beta-Hydrolases"/>
    <property type="match status" value="1"/>
</dbReference>
<organism evidence="2 3">
    <name type="scientific">Daejeonella lutea</name>
    <dbReference type="NCBI Taxonomy" id="572036"/>
    <lineage>
        <taxon>Bacteria</taxon>
        <taxon>Pseudomonadati</taxon>
        <taxon>Bacteroidota</taxon>
        <taxon>Sphingobacteriia</taxon>
        <taxon>Sphingobacteriales</taxon>
        <taxon>Sphingobacteriaceae</taxon>
        <taxon>Daejeonella</taxon>
    </lineage>
</organism>
<keyword evidence="3" id="KW-1185">Reference proteome</keyword>
<dbReference type="STRING" id="572036.SAMN05661099_2125"/>
<dbReference type="OrthoDB" id="3668964at2"/>
<evidence type="ECO:0000313" key="2">
    <source>
        <dbReference type="EMBL" id="SKB65770.1"/>
    </source>
</evidence>
<proteinExistence type="predicted"/>
<dbReference type="InterPro" id="IPR029058">
    <property type="entry name" value="AB_hydrolase_fold"/>
</dbReference>
<dbReference type="EMBL" id="FUYR01000002">
    <property type="protein sequence ID" value="SKB65770.1"/>
    <property type="molecule type" value="Genomic_DNA"/>
</dbReference>
<keyword evidence="1" id="KW-0472">Membrane</keyword>
<dbReference type="RefSeq" id="WP_139377451.1">
    <property type="nucleotide sequence ID" value="NZ_FUYR01000002.1"/>
</dbReference>
<name>A0A1T5D2Q6_9SPHI</name>
<keyword evidence="1" id="KW-1133">Transmembrane helix</keyword>
<dbReference type="InterPro" id="IPR019546">
    <property type="entry name" value="TAT_signal_bac_arc"/>
</dbReference>
<keyword evidence="1" id="KW-0812">Transmembrane</keyword>
<dbReference type="PANTHER" id="PTHR22946">
    <property type="entry name" value="DIENELACTONE HYDROLASE DOMAIN-CONTAINING PROTEIN-RELATED"/>
    <property type="match status" value="1"/>
</dbReference>
<reference evidence="3" key="1">
    <citation type="submission" date="2017-02" db="EMBL/GenBank/DDBJ databases">
        <authorList>
            <person name="Varghese N."/>
            <person name="Submissions S."/>
        </authorList>
    </citation>
    <scope>NUCLEOTIDE SEQUENCE [LARGE SCALE GENOMIC DNA]</scope>
    <source>
        <strain evidence="3">DSM 22385</strain>
    </source>
</reference>
<dbReference type="Gene3D" id="3.40.50.1820">
    <property type="entry name" value="alpha/beta hydrolase"/>
    <property type="match status" value="1"/>
</dbReference>
<gene>
    <name evidence="2" type="ORF">SAMN05661099_2125</name>
</gene>
<feature type="transmembrane region" description="Helical" evidence="1">
    <location>
        <begin position="7"/>
        <end position="29"/>
    </location>
</feature>
<dbReference type="InterPro" id="IPR050261">
    <property type="entry name" value="FrsA_esterase"/>
</dbReference>
<dbReference type="AlphaFoldDB" id="A0A1T5D2Q6"/>
<accession>A0A1T5D2Q6</accession>